<sequence>MEANAGVNRDYESLKAFCDQLKEKQVGEFIQFKEGKTKNFEIVVKNERFIIAASKRRNDYTIVDTDYGVCGPSNRTFGISVKSEESLKETLEDLTNGEMYLFYRNSAPIDAVLV</sequence>
<name>A0ABX6DA79_9BACI</name>
<protein>
    <submittedName>
        <fullName evidence="1">Uncharacterized protein</fullName>
    </submittedName>
</protein>
<dbReference type="RefSeq" id="WP_369595662.1">
    <property type="nucleotide sequence ID" value="NZ_CP045835.1"/>
</dbReference>
<evidence type="ECO:0000313" key="1">
    <source>
        <dbReference type="EMBL" id="QGG51484.1"/>
    </source>
</evidence>
<gene>
    <name evidence="1" type="ORF">GDS87_11210</name>
</gene>
<proteinExistence type="predicted"/>
<reference evidence="1 2" key="1">
    <citation type="submission" date="2019-11" db="EMBL/GenBank/DDBJ databases">
        <title>Whole Genome Sequencing and Comparative Genomic Analyses of Lysinibacillus pakistanensis LZH-9, a Halotolerant Strain with Excellent COD Removal Capability.</title>
        <authorList>
            <person name="Zhou H."/>
        </authorList>
    </citation>
    <scope>NUCLEOTIDE SEQUENCE [LARGE SCALE GENOMIC DNA]</scope>
    <source>
        <strain evidence="1 2">LZH-9</strain>
    </source>
</reference>
<dbReference type="Proteomes" id="UP000373269">
    <property type="component" value="Chromosome"/>
</dbReference>
<dbReference type="EMBL" id="CP045835">
    <property type="protein sequence ID" value="QGG51484.1"/>
    <property type="molecule type" value="Genomic_DNA"/>
</dbReference>
<organism evidence="1 2">
    <name type="scientific">Lysinibacillus pakistanensis</name>
    <dbReference type="NCBI Taxonomy" id="759811"/>
    <lineage>
        <taxon>Bacteria</taxon>
        <taxon>Bacillati</taxon>
        <taxon>Bacillota</taxon>
        <taxon>Bacilli</taxon>
        <taxon>Bacillales</taxon>
        <taxon>Bacillaceae</taxon>
        <taxon>Lysinibacillus</taxon>
    </lineage>
</organism>
<accession>A0ABX6DA79</accession>
<keyword evidence="2" id="KW-1185">Reference proteome</keyword>
<evidence type="ECO:0000313" key="2">
    <source>
        <dbReference type="Proteomes" id="UP000373269"/>
    </source>
</evidence>